<dbReference type="RefSeq" id="WP_379139472.1">
    <property type="nucleotide sequence ID" value="NZ_JBHUEN010000003.1"/>
</dbReference>
<dbReference type="NCBIfam" id="TIGR01780">
    <property type="entry name" value="SSADH"/>
    <property type="match status" value="1"/>
</dbReference>
<evidence type="ECO:0000256" key="4">
    <source>
        <dbReference type="RuleBase" id="RU003345"/>
    </source>
</evidence>
<dbReference type="SUPFAM" id="SSF53720">
    <property type="entry name" value="ALDH-like"/>
    <property type="match status" value="1"/>
</dbReference>
<evidence type="ECO:0000256" key="1">
    <source>
        <dbReference type="ARBA" id="ARBA00009986"/>
    </source>
</evidence>
<dbReference type="InterPro" id="IPR016162">
    <property type="entry name" value="Ald_DH_N"/>
</dbReference>
<dbReference type="InterPro" id="IPR015590">
    <property type="entry name" value="Aldehyde_DH_dom"/>
</dbReference>
<evidence type="ECO:0000256" key="2">
    <source>
        <dbReference type="ARBA" id="ARBA00023002"/>
    </source>
</evidence>
<dbReference type="Proteomes" id="UP001597213">
    <property type="component" value="Unassembled WGS sequence"/>
</dbReference>
<dbReference type="CDD" id="cd07103">
    <property type="entry name" value="ALDH_F5_SSADH_GabD"/>
    <property type="match status" value="1"/>
</dbReference>
<dbReference type="Gene3D" id="3.40.309.10">
    <property type="entry name" value="Aldehyde Dehydrogenase, Chain A, domain 2"/>
    <property type="match status" value="1"/>
</dbReference>
<accession>A0ABW4R2L2</accession>
<feature type="active site" evidence="3">
    <location>
        <position position="264"/>
    </location>
</feature>
<evidence type="ECO:0000256" key="3">
    <source>
        <dbReference type="PROSITE-ProRule" id="PRU10007"/>
    </source>
</evidence>
<comment type="similarity">
    <text evidence="1 4">Belongs to the aldehyde dehydrogenase family.</text>
</comment>
<feature type="domain" description="Aldehyde dehydrogenase" evidence="5">
    <location>
        <begin position="27"/>
        <end position="485"/>
    </location>
</feature>
<protein>
    <submittedName>
        <fullName evidence="6">NAD-dependent succinate-semialdehyde dehydrogenase</fullName>
        <ecNumber evidence="6">1.2.1.-</ecNumber>
    </submittedName>
</protein>
<dbReference type="PANTHER" id="PTHR43353">
    <property type="entry name" value="SUCCINATE-SEMIALDEHYDE DEHYDROGENASE, MITOCHONDRIAL"/>
    <property type="match status" value="1"/>
</dbReference>
<dbReference type="InterPro" id="IPR016160">
    <property type="entry name" value="Ald_DH_CS_CYS"/>
</dbReference>
<dbReference type="InterPro" id="IPR029510">
    <property type="entry name" value="Ald_DH_CS_GLU"/>
</dbReference>
<dbReference type="EMBL" id="JBHUEN010000003">
    <property type="protein sequence ID" value="MFD1880217.1"/>
    <property type="molecule type" value="Genomic_DNA"/>
</dbReference>
<sequence length="489" mass="52701">MEKTTNLKSLLKDPTLFESRAFVAGEWVDAKDGKTFPVVNPARGDVIANVADLSRAEVKKAIEAAAEAMKDWAARTAKERAQVMRKWFDLMIENQNDLGIILTAEMGKPLAEAKGEVAYGASFIEWFGEEAKRIYGETIPGHQRDKRLTVLKQPIGVVGSITPWNFPNAMITRKCGPALAAGCGFVARPAAETPLSALALAVLGERAGLPKGILSVVTSSRASEVGKEFCENPLIRKLTFTGSTEVGRILLRQAADQVLKCSMELGGNAPFIVFDDADLDAAVEGAMASKFRNNGQTCVCANRIYVQAGVYDEFAKRLAKAVDKLTVGDGLADGVTTGPLINEDAVEKVEEHIKDVLDGGGKIVTGGKRKDGLFFEPTVVTGVTDDMKVSTEETFGPLAPLFRFETEEEVIAKANDTIFGLASYFYAREIGRVTRVQEALEYGIVGVNTGIISTEVAPFGGVKQSGLGREGSHYGIDDYLELKYVCLSI</sequence>
<dbReference type="GO" id="GO:0016491">
    <property type="term" value="F:oxidoreductase activity"/>
    <property type="evidence" value="ECO:0007669"/>
    <property type="project" value="UniProtKB-KW"/>
</dbReference>
<gene>
    <name evidence="6" type="ORF">ACFSCT_00620</name>
</gene>
<dbReference type="InterPro" id="IPR016161">
    <property type="entry name" value="Ald_DH/histidinol_DH"/>
</dbReference>
<keyword evidence="7" id="KW-1185">Reference proteome</keyword>
<dbReference type="InterPro" id="IPR010102">
    <property type="entry name" value="Succ_semiAld_DH"/>
</dbReference>
<dbReference type="EC" id="1.2.1.-" evidence="6"/>
<organism evidence="6 7">
    <name type="scientific">Paracoccus pacificus</name>
    <dbReference type="NCBI Taxonomy" id="1463598"/>
    <lineage>
        <taxon>Bacteria</taxon>
        <taxon>Pseudomonadati</taxon>
        <taxon>Pseudomonadota</taxon>
        <taxon>Alphaproteobacteria</taxon>
        <taxon>Rhodobacterales</taxon>
        <taxon>Paracoccaceae</taxon>
        <taxon>Paracoccus</taxon>
    </lineage>
</organism>
<dbReference type="InterPro" id="IPR050740">
    <property type="entry name" value="Aldehyde_DH_Superfamily"/>
</dbReference>
<dbReference type="PROSITE" id="PS00687">
    <property type="entry name" value="ALDEHYDE_DEHYDR_GLU"/>
    <property type="match status" value="1"/>
</dbReference>
<dbReference type="Gene3D" id="3.40.605.10">
    <property type="entry name" value="Aldehyde Dehydrogenase, Chain A, domain 1"/>
    <property type="match status" value="1"/>
</dbReference>
<proteinExistence type="inferred from homology"/>
<evidence type="ECO:0000313" key="7">
    <source>
        <dbReference type="Proteomes" id="UP001597213"/>
    </source>
</evidence>
<evidence type="ECO:0000259" key="5">
    <source>
        <dbReference type="Pfam" id="PF00171"/>
    </source>
</evidence>
<dbReference type="PROSITE" id="PS00070">
    <property type="entry name" value="ALDEHYDE_DEHYDR_CYS"/>
    <property type="match status" value="1"/>
</dbReference>
<comment type="caution">
    <text evidence="6">The sequence shown here is derived from an EMBL/GenBank/DDBJ whole genome shotgun (WGS) entry which is preliminary data.</text>
</comment>
<evidence type="ECO:0000313" key="6">
    <source>
        <dbReference type="EMBL" id="MFD1880217.1"/>
    </source>
</evidence>
<dbReference type="Pfam" id="PF00171">
    <property type="entry name" value="Aldedh"/>
    <property type="match status" value="1"/>
</dbReference>
<dbReference type="PANTHER" id="PTHR43353:SF5">
    <property type="entry name" value="SUCCINATE-SEMIALDEHYDE DEHYDROGENASE, MITOCHONDRIAL"/>
    <property type="match status" value="1"/>
</dbReference>
<name>A0ABW4R2L2_9RHOB</name>
<reference evidence="7" key="1">
    <citation type="journal article" date="2019" name="Int. J. Syst. Evol. Microbiol.">
        <title>The Global Catalogue of Microorganisms (GCM) 10K type strain sequencing project: providing services to taxonomists for standard genome sequencing and annotation.</title>
        <authorList>
            <consortium name="The Broad Institute Genomics Platform"/>
            <consortium name="The Broad Institute Genome Sequencing Center for Infectious Disease"/>
            <person name="Wu L."/>
            <person name="Ma J."/>
        </authorList>
    </citation>
    <scope>NUCLEOTIDE SEQUENCE [LARGE SCALE GENOMIC DNA]</scope>
    <source>
        <strain evidence="7">CCUG 56029</strain>
    </source>
</reference>
<keyword evidence="2 4" id="KW-0560">Oxidoreductase</keyword>
<dbReference type="InterPro" id="IPR016163">
    <property type="entry name" value="Ald_DH_C"/>
</dbReference>